<name>A0A2V5IFX6_9EURO</name>
<evidence type="ECO:0000313" key="3">
    <source>
        <dbReference type="Proteomes" id="UP000248817"/>
    </source>
</evidence>
<reference evidence="2 3" key="1">
    <citation type="submission" date="2018-02" db="EMBL/GenBank/DDBJ databases">
        <title>The genomes of Aspergillus section Nigri reveals drivers in fungal speciation.</title>
        <authorList>
            <consortium name="DOE Joint Genome Institute"/>
            <person name="Vesth T.C."/>
            <person name="Nybo J."/>
            <person name="Theobald S."/>
            <person name="Brandl J."/>
            <person name="Frisvad J.C."/>
            <person name="Nielsen K.F."/>
            <person name="Lyhne E.K."/>
            <person name="Kogle M.E."/>
            <person name="Kuo A."/>
            <person name="Riley R."/>
            <person name="Clum A."/>
            <person name="Nolan M."/>
            <person name="Lipzen A."/>
            <person name="Salamov A."/>
            <person name="Henrissat B."/>
            <person name="Wiebenga A."/>
            <person name="De vries R.P."/>
            <person name="Grigoriev I.V."/>
            <person name="Mortensen U.H."/>
            <person name="Andersen M.R."/>
            <person name="Baker S.E."/>
        </authorList>
    </citation>
    <scope>NUCLEOTIDE SEQUENCE [LARGE SCALE GENOMIC DNA]</scope>
    <source>
        <strain evidence="2 3">CBS 114.80</strain>
    </source>
</reference>
<feature type="compositionally biased region" description="Basic and acidic residues" evidence="1">
    <location>
        <begin position="24"/>
        <end position="47"/>
    </location>
</feature>
<accession>A0A2V5IFX6</accession>
<proteinExistence type="predicted"/>
<gene>
    <name evidence="2" type="ORF">BP00DRAFT_237455</name>
</gene>
<sequence>MARVERGGEERGEEMVWKSIRRKRGEERRGREGEVRARSSKRGREEGGLRLCEPQCGYLKQAAAVSVRDKSTTNSEE</sequence>
<dbReference type="AlphaFoldDB" id="A0A2V5IFX6"/>
<keyword evidence="3" id="KW-1185">Reference proteome</keyword>
<protein>
    <submittedName>
        <fullName evidence="2">Uncharacterized protein</fullName>
    </submittedName>
</protein>
<dbReference type="EMBL" id="KZ825469">
    <property type="protein sequence ID" value="PYI35589.1"/>
    <property type="molecule type" value="Genomic_DNA"/>
</dbReference>
<evidence type="ECO:0000313" key="2">
    <source>
        <dbReference type="EMBL" id="PYI35589.1"/>
    </source>
</evidence>
<evidence type="ECO:0000256" key="1">
    <source>
        <dbReference type="SAM" id="MobiDB-lite"/>
    </source>
</evidence>
<dbReference type="Proteomes" id="UP000248817">
    <property type="component" value="Unassembled WGS sequence"/>
</dbReference>
<organism evidence="2 3">
    <name type="scientific">Aspergillus indologenus CBS 114.80</name>
    <dbReference type="NCBI Taxonomy" id="1450541"/>
    <lineage>
        <taxon>Eukaryota</taxon>
        <taxon>Fungi</taxon>
        <taxon>Dikarya</taxon>
        <taxon>Ascomycota</taxon>
        <taxon>Pezizomycotina</taxon>
        <taxon>Eurotiomycetes</taxon>
        <taxon>Eurotiomycetidae</taxon>
        <taxon>Eurotiales</taxon>
        <taxon>Aspergillaceae</taxon>
        <taxon>Aspergillus</taxon>
        <taxon>Aspergillus subgen. Circumdati</taxon>
    </lineage>
</organism>
<feature type="region of interest" description="Disordered" evidence="1">
    <location>
        <begin position="20"/>
        <end position="47"/>
    </location>
</feature>